<dbReference type="InterPro" id="IPR013412">
    <property type="entry name" value="CRISPR-assoc_RAMP_Csm3"/>
</dbReference>
<dbReference type="EMBL" id="BAABHB010000007">
    <property type="protein sequence ID" value="GAA4410265.1"/>
    <property type="molecule type" value="Genomic_DNA"/>
</dbReference>
<dbReference type="Proteomes" id="UP001500936">
    <property type="component" value="Unassembled WGS sequence"/>
</dbReference>
<keyword evidence="11" id="KW-1185">Reference proteome</keyword>
<evidence type="ECO:0000313" key="11">
    <source>
        <dbReference type="Proteomes" id="UP001500936"/>
    </source>
</evidence>
<dbReference type="PANTHER" id="PTHR35579">
    <property type="entry name" value="CRISPR SYSTEM CMS ENDORIBONUCLEASE CSM3"/>
    <property type="match status" value="1"/>
</dbReference>
<dbReference type="RefSeq" id="WP_345269126.1">
    <property type="nucleotide sequence ID" value="NZ_BAABHB010000007.1"/>
</dbReference>
<dbReference type="PANTHER" id="PTHR35579:SF3">
    <property type="entry name" value="CRISPR SYSTEM CMS ENDORIBONUCLEASE CSM3"/>
    <property type="match status" value="1"/>
</dbReference>
<feature type="domain" description="CRISPR type III-associated protein" evidence="9">
    <location>
        <begin position="12"/>
        <end position="202"/>
    </location>
</feature>
<evidence type="ECO:0000256" key="6">
    <source>
        <dbReference type="ARBA" id="ARBA00022884"/>
    </source>
</evidence>
<name>A0ABP8KMC5_9BACT</name>
<dbReference type="InterPro" id="IPR052216">
    <property type="entry name" value="CRISPR_Csm3_endoribonuclease"/>
</dbReference>
<evidence type="ECO:0000256" key="1">
    <source>
        <dbReference type="ARBA" id="ARBA00006342"/>
    </source>
</evidence>
<accession>A0ABP8KMC5</accession>
<dbReference type="Pfam" id="PF03787">
    <property type="entry name" value="RAMPs"/>
    <property type="match status" value="1"/>
</dbReference>
<evidence type="ECO:0000259" key="9">
    <source>
        <dbReference type="Pfam" id="PF03787"/>
    </source>
</evidence>
<dbReference type="InterPro" id="IPR005537">
    <property type="entry name" value="RAMP_III_fam"/>
</dbReference>
<organism evidence="10 11">
    <name type="scientific">Nibrella viscosa</name>
    <dbReference type="NCBI Taxonomy" id="1084524"/>
    <lineage>
        <taxon>Bacteria</taxon>
        <taxon>Pseudomonadati</taxon>
        <taxon>Bacteroidota</taxon>
        <taxon>Cytophagia</taxon>
        <taxon>Cytophagales</taxon>
        <taxon>Spirosomataceae</taxon>
        <taxon>Nibrella</taxon>
    </lineage>
</organism>
<evidence type="ECO:0000256" key="8">
    <source>
        <dbReference type="ARBA" id="ARBA00033183"/>
    </source>
</evidence>
<evidence type="ECO:0000256" key="7">
    <source>
        <dbReference type="ARBA" id="ARBA00023118"/>
    </source>
</evidence>
<keyword evidence="7" id="KW-0051">Antiviral defense</keyword>
<protein>
    <recommendedName>
        <fullName evidence="2">CRISPR system Cms endoribonuclease Csm3</fullName>
    </recommendedName>
    <alternativeName>
        <fullName evidence="8">CRISPR type III A-associated RAMP protein Csm3</fullName>
    </alternativeName>
</protein>
<comment type="caution">
    <text evidence="10">The sequence shown here is derived from an EMBL/GenBank/DDBJ whole genome shotgun (WGS) entry which is preliminary data.</text>
</comment>
<sequence>MKLTKKILIKGEIEALTGLLIGGSNSAMGIGGPDKMVIRNPVTKQPYVPGSSVKGKMRSLLEVSFGYIGDKAMGKVKNGPGENPDHQTTVLFGSARGDERQRPSRIICRDGFLLNPDELKGTELPFTEAKTEVVIDRITSAAMPRTFERVPAGARFGLNIVVNVFDEDKFRDELRSLTYKALQLLQDDYLGGSGSRGNGQVKIRIQSVVERTSEFYQGQVQENVLTLDEAKVPTDLR</sequence>
<keyword evidence="4" id="KW-0255">Endonuclease</keyword>
<gene>
    <name evidence="10" type="primary">csm3</name>
    <name evidence="10" type="ORF">GCM10023187_34650</name>
</gene>
<keyword evidence="5" id="KW-0378">Hydrolase</keyword>
<reference evidence="11" key="1">
    <citation type="journal article" date="2019" name="Int. J. Syst. Evol. Microbiol.">
        <title>The Global Catalogue of Microorganisms (GCM) 10K type strain sequencing project: providing services to taxonomists for standard genome sequencing and annotation.</title>
        <authorList>
            <consortium name="The Broad Institute Genomics Platform"/>
            <consortium name="The Broad Institute Genome Sequencing Center for Infectious Disease"/>
            <person name="Wu L."/>
            <person name="Ma J."/>
        </authorList>
    </citation>
    <scope>NUCLEOTIDE SEQUENCE [LARGE SCALE GENOMIC DNA]</scope>
    <source>
        <strain evidence="11">JCM 17925</strain>
    </source>
</reference>
<evidence type="ECO:0000256" key="3">
    <source>
        <dbReference type="ARBA" id="ARBA00022722"/>
    </source>
</evidence>
<keyword evidence="3" id="KW-0540">Nuclease</keyword>
<dbReference type="NCBIfam" id="TIGR02582">
    <property type="entry name" value="cas7_TM1809"/>
    <property type="match status" value="1"/>
</dbReference>
<proteinExistence type="inferred from homology"/>
<evidence type="ECO:0000313" key="10">
    <source>
        <dbReference type="EMBL" id="GAA4410265.1"/>
    </source>
</evidence>
<comment type="similarity">
    <text evidence="1">Belongs to the CRISPR-associated Csm3 family.</text>
</comment>
<keyword evidence="6" id="KW-0694">RNA-binding</keyword>
<evidence type="ECO:0000256" key="4">
    <source>
        <dbReference type="ARBA" id="ARBA00022759"/>
    </source>
</evidence>
<evidence type="ECO:0000256" key="2">
    <source>
        <dbReference type="ARBA" id="ARBA00022150"/>
    </source>
</evidence>
<evidence type="ECO:0000256" key="5">
    <source>
        <dbReference type="ARBA" id="ARBA00022801"/>
    </source>
</evidence>